<name>A0A447UQ50_CITKO</name>
<dbReference type="SUPFAM" id="SSF52540">
    <property type="entry name" value="P-loop containing nucleoside triphosphate hydrolases"/>
    <property type="match status" value="1"/>
</dbReference>
<proteinExistence type="predicted"/>
<dbReference type="AlphaFoldDB" id="A0A447UQ50"/>
<dbReference type="Proteomes" id="UP000270272">
    <property type="component" value="Chromosome"/>
</dbReference>
<gene>
    <name evidence="1" type="ORF">NCTC11075_03572</name>
</gene>
<protein>
    <submittedName>
        <fullName evidence="1">Type IV secretory pathway, VirB4 components</fullName>
    </submittedName>
</protein>
<organism evidence="1 2">
    <name type="scientific">Citrobacter koseri</name>
    <name type="common">Citrobacter diversus</name>
    <dbReference type="NCBI Taxonomy" id="545"/>
    <lineage>
        <taxon>Bacteria</taxon>
        <taxon>Pseudomonadati</taxon>
        <taxon>Pseudomonadota</taxon>
        <taxon>Gammaproteobacteria</taxon>
        <taxon>Enterobacterales</taxon>
        <taxon>Enterobacteriaceae</taxon>
        <taxon>Citrobacter</taxon>
    </lineage>
</organism>
<evidence type="ECO:0000313" key="2">
    <source>
        <dbReference type="Proteomes" id="UP000270272"/>
    </source>
</evidence>
<reference evidence="1 2" key="1">
    <citation type="submission" date="2018-12" db="EMBL/GenBank/DDBJ databases">
        <authorList>
            <consortium name="Pathogen Informatics"/>
        </authorList>
    </citation>
    <scope>NUCLEOTIDE SEQUENCE [LARGE SCALE GENOMIC DNA]</scope>
    <source>
        <strain evidence="1 2">NCTC11075</strain>
    </source>
</reference>
<dbReference type="InterPro" id="IPR027417">
    <property type="entry name" value="P-loop_NTPase"/>
</dbReference>
<evidence type="ECO:0000313" key="1">
    <source>
        <dbReference type="EMBL" id="VEB92687.1"/>
    </source>
</evidence>
<accession>A0A447UQ50</accession>
<dbReference type="Gene3D" id="3.40.50.300">
    <property type="entry name" value="P-loop containing nucleotide triphosphate hydrolases"/>
    <property type="match status" value="1"/>
</dbReference>
<sequence length="237" mass="26244">MKKVLRALAAIQWGRMLIPCVLAKTLLQRVISWETNTSFTVRPSHCLSKAQDKETLDKRYLDLSSKLLNCGMEPINPEHDIGPLSSYMRALPMCFNPQMDKHNWYTRLMFVQHFACLAPIYGRDTGTGHPGVTFWNRGGGPLSVDPLNKNDRTQNAHLLLFGPTGAGKSATALDKLAQMVAIYRPRIFLLEAGNSFGLFGDYCNSLGLSVHRVSIKPGKVISLAPFGDSHLLMAGET</sequence>
<dbReference type="EMBL" id="LR134204">
    <property type="protein sequence ID" value="VEB92687.1"/>
    <property type="molecule type" value="Genomic_DNA"/>
</dbReference>